<evidence type="ECO:0000256" key="2">
    <source>
        <dbReference type="ARBA" id="ARBA00022676"/>
    </source>
</evidence>
<feature type="compositionally biased region" description="Basic and acidic residues" evidence="4">
    <location>
        <begin position="690"/>
        <end position="709"/>
    </location>
</feature>
<feature type="region of interest" description="Disordered" evidence="4">
    <location>
        <begin position="331"/>
        <end position="412"/>
    </location>
</feature>
<feature type="transmembrane region" description="Helical" evidence="5">
    <location>
        <begin position="12"/>
        <end position="29"/>
    </location>
</feature>
<feature type="compositionally biased region" description="Low complexity" evidence="4">
    <location>
        <begin position="331"/>
        <end position="344"/>
    </location>
</feature>
<dbReference type="PANTHER" id="PTHR31306">
    <property type="entry name" value="ALPHA-1,6-MANNOSYLTRANSFERASE MNN11-RELATED"/>
    <property type="match status" value="1"/>
</dbReference>
<dbReference type="InterPro" id="IPR029044">
    <property type="entry name" value="Nucleotide-diphossugar_trans"/>
</dbReference>
<comment type="caution">
    <text evidence="6">The sequence shown here is derived from an EMBL/GenBank/DDBJ whole genome shotgun (WGS) entry which is preliminary data.</text>
</comment>
<feature type="compositionally biased region" description="Basic and acidic residues" evidence="4">
    <location>
        <begin position="381"/>
        <end position="394"/>
    </location>
</feature>
<dbReference type="Proteomes" id="UP001521116">
    <property type="component" value="Unassembled WGS sequence"/>
</dbReference>
<accession>A0ABR3SF98</accession>
<keyword evidence="3" id="KW-0808">Transferase</keyword>
<organism evidence="6 7">
    <name type="scientific">Neofusicoccum ribis</name>
    <dbReference type="NCBI Taxonomy" id="45134"/>
    <lineage>
        <taxon>Eukaryota</taxon>
        <taxon>Fungi</taxon>
        <taxon>Dikarya</taxon>
        <taxon>Ascomycota</taxon>
        <taxon>Pezizomycotina</taxon>
        <taxon>Dothideomycetes</taxon>
        <taxon>Dothideomycetes incertae sedis</taxon>
        <taxon>Botryosphaeriales</taxon>
        <taxon>Botryosphaeriaceae</taxon>
        <taxon>Neofusicoccum</taxon>
    </lineage>
</organism>
<comment type="similarity">
    <text evidence="1">Belongs to the glycosyltransferase 34 family.</text>
</comment>
<evidence type="ECO:0000256" key="1">
    <source>
        <dbReference type="ARBA" id="ARBA00005664"/>
    </source>
</evidence>
<feature type="compositionally biased region" description="Acidic residues" evidence="4">
    <location>
        <begin position="345"/>
        <end position="356"/>
    </location>
</feature>
<keyword evidence="7" id="KW-1185">Reference proteome</keyword>
<dbReference type="InterPro" id="IPR008630">
    <property type="entry name" value="Glyco_trans_34"/>
</dbReference>
<feature type="compositionally biased region" description="Acidic residues" evidence="4">
    <location>
        <begin position="402"/>
        <end position="412"/>
    </location>
</feature>
<evidence type="ECO:0000256" key="3">
    <source>
        <dbReference type="ARBA" id="ARBA00022679"/>
    </source>
</evidence>
<dbReference type="EMBL" id="JAJVDC020000190">
    <property type="protein sequence ID" value="KAL1619321.1"/>
    <property type="molecule type" value="Genomic_DNA"/>
</dbReference>
<keyword evidence="5" id="KW-0812">Transmembrane</keyword>
<proteinExistence type="inferred from homology"/>
<dbReference type="Gene3D" id="3.90.550.10">
    <property type="entry name" value="Spore Coat Polysaccharide Biosynthesis Protein SpsA, Chain A"/>
    <property type="match status" value="1"/>
</dbReference>
<gene>
    <name evidence="6" type="ORF">SLS56_010159</name>
</gene>
<evidence type="ECO:0000313" key="6">
    <source>
        <dbReference type="EMBL" id="KAL1619321.1"/>
    </source>
</evidence>
<dbReference type="CDD" id="cd22249">
    <property type="entry name" value="UDM1_RNF168_RNF169-like"/>
    <property type="match status" value="1"/>
</dbReference>
<sequence length="720" mass="79545">MRGVTALGGRGLRVVILSLSAIALIYIVSNCWRNAAPYAVEVSETGVYPVHDYDARPSETDTLVSPEVTTLGDEDHPESAKWRFEAMAKIKDKIGSWLPMDKVYGAMRPPWRDYGKSMDSPAYHQTAPTPPKEGRNVIVGKISILNDPDNEYIDRAVRTHTVHDKRHGYQHYIMREQPPSTANENFATQMLSVLQAELSKPQTERLEWLYYFPATSIILNPNVPLELFLPPTQNSTFEERHILYSEPVNTASPTPDLSNTVFAAKVHQWSIDLFTTLVARTQSHSKQSNHHPNAITLHTLLTLPAPLSPKAHALGLPPHWLNAWPSTVPTTAAPSAPTHIYTDPTDPEDSDTDSDTELPHQVRRGSFVLDLPLPPRNKTVSNDDHGDSGSESRWQDSPPSPSDEDEDVDDETSAVLAQRFEHWLARAEARMPLWEVPLQETWYASEAREFWAGGQKDVSTTTTTAPVTTTPVAGGQTGGHQGSGTPSSATAALGQQVAQLKEEALTLVREMEAAVHDWRQEVGEEVRRATESRCGRARETLAEVEIGGGEGEEEVVRKLQEMIGGLKKASSRFHRHTTHARHAILSAAQLTLSNATAAITTVHTSIPASVSADAAGTQQLKARIEAAVQTTLHLKSLLERKDCATDDVKTAVADVEEAVRKVETQIKQAAAQEKRRAKDIERLRQEEEKLAGMEAVEIERQQKQEEAESKMSLAGLPKPW</sequence>
<feature type="compositionally biased region" description="Low complexity" evidence="4">
    <location>
        <begin position="460"/>
        <end position="474"/>
    </location>
</feature>
<protein>
    <submittedName>
        <fullName evidence="6">Uncharacterized protein</fullName>
    </submittedName>
</protein>
<reference evidence="6 7" key="1">
    <citation type="submission" date="2024-02" db="EMBL/GenBank/DDBJ databases">
        <title>De novo assembly and annotation of 12 fungi associated with fruit tree decline syndrome in Ontario, Canada.</title>
        <authorList>
            <person name="Sulman M."/>
            <person name="Ellouze W."/>
            <person name="Ilyukhin E."/>
        </authorList>
    </citation>
    <scope>NUCLEOTIDE SEQUENCE [LARGE SCALE GENOMIC DNA]</scope>
    <source>
        <strain evidence="6 7">M1-105</strain>
    </source>
</reference>
<name>A0ABR3SF98_9PEZI</name>
<feature type="region of interest" description="Disordered" evidence="4">
    <location>
        <begin position="690"/>
        <end position="720"/>
    </location>
</feature>
<evidence type="ECO:0000256" key="5">
    <source>
        <dbReference type="SAM" id="Phobius"/>
    </source>
</evidence>
<feature type="region of interest" description="Disordered" evidence="4">
    <location>
        <begin position="456"/>
        <end position="489"/>
    </location>
</feature>
<dbReference type="PANTHER" id="PTHR31306:SF8">
    <property type="entry name" value="GLYCOSYLTRANSFERASE FAMILY 34 PROTEIN"/>
    <property type="match status" value="1"/>
</dbReference>
<keyword evidence="5" id="KW-1133">Transmembrane helix</keyword>
<evidence type="ECO:0000256" key="4">
    <source>
        <dbReference type="SAM" id="MobiDB-lite"/>
    </source>
</evidence>
<evidence type="ECO:0000313" key="7">
    <source>
        <dbReference type="Proteomes" id="UP001521116"/>
    </source>
</evidence>
<keyword evidence="5" id="KW-0472">Membrane</keyword>
<keyword evidence="2" id="KW-0328">Glycosyltransferase</keyword>